<protein>
    <submittedName>
        <fullName evidence="1">Uncharacterized protein</fullName>
    </submittedName>
</protein>
<keyword evidence="2" id="KW-1185">Reference proteome</keyword>
<dbReference type="EMBL" id="CAJZBQ010000057">
    <property type="protein sequence ID" value="CAG9333743.1"/>
    <property type="molecule type" value="Genomic_DNA"/>
</dbReference>
<reference evidence="1" key="1">
    <citation type="submission" date="2021-09" db="EMBL/GenBank/DDBJ databases">
        <authorList>
            <consortium name="AG Swart"/>
            <person name="Singh M."/>
            <person name="Singh A."/>
            <person name="Seah K."/>
            <person name="Emmerich C."/>
        </authorList>
    </citation>
    <scope>NUCLEOTIDE SEQUENCE</scope>
    <source>
        <strain evidence="1">ATCC30299</strain>
    </source>
</reference>
<gene>
    <name evidence="1" type="ORF">BSTOLATCC_MIC59559</name>
</gene>
<proteinExistence type="predicted"/>
<comment type="caution">
    <text evidence="1">The sequence shown here is derived from an EMBL/GenBank/DDBJ whole genome shotgun (WGS) entry which is preliminary data.</text>
</comment>
<accession>A0AAU9K975</accession>
<name>A0AAU9K975_9CILI</name>
<evidence type="ECO:0000313" key="2">
    <source>
        <dbReference type="Proteomes" id="UP001162131"/>
    </source>
</evidence>
<dbReference type="AlphaFoldDB" id="A0AAU9K975"/>
<organism evidence="1 2">
    <name type="scientific">Blepharisma stoltei</name>
    <dbReference type="NCBI Taxonomy" id="1481888"/>
    <lineage>
        <taxon>Eukaryota</taxon>
        <taxon>Sar</taxon>
        <taxon>Alveolata</taxon>
        <taxon>Ciliophora</taxon>
        <taxon>Postciliodesmatophora</taxon>
        <taxon>Heterotrichea</taxon>
        <taxon>Heterotrichida</taxon>
        <taxon>Blepharismidae</taxon>
        <taxon>Blepharisma</taxon>
    </lineage>
</organism>
<evidence type="ECO:0000313" key="1">
    <source>
        <dbReference type="EMBL" id="CAG9333743.1"/>
    </source>
</evidence>
<sequence length="90" mass="11528">MIVLTRECTILWTRWRLYTSIWRRKRQWEVKWFVKTWHKHFNLGVYKCRRRHPYCSLSACICLERRHFDNLGRKQRPRLFKWCLYIQINL</sequence>
<dbReference type="Proteomes" id="UP001162131">
    <property type="component" value="Unassembled WGS sequence"/>
</dbReference>